<feature type="domain" description="RGS" evidence="3">
    <location>
        <begin position="283"/>
        <end position="403"/>
    </location>
</feature>
<dbReference type="Pfam" id="PF00615">
    <property type="entry name" value="RGS"/>
    <property type="match status" value="1"/>
</dbReference>
<dbReference type="Gene3D" id="1.10.167.10">
    <property type="entry name" value="Regulator of G-protein Signalling 4, domain 2"/>
    <property type="match status" value="1"/>
</dbReference>
<dbReference type="PANTHER" id="PTHR10845:SF192">
    <property type="entry name" value="DOUBLE HIT, ISOFORM B"/>
    <property type="match status" value="1"/>
</dbReference>
<feature type="transmembrane region" description="Helical" evidence="2">
    <location>
        <begin position="120"/>
        <end position="140"/>
    </location>
</feature>
<dbReference type="InterPro" id="IPR044926">
    <property type="entry name" value="RGS_subdomain_2"/>
</dbReference>
<name>A0A835Z4H0_9STRA</name>
<feature type="transmembrane region" description="Helical" evidence="2">
    <location>
        <begin position="78"/>
        <end position="99"/>
    </location>
</feature>
<feature type="transmembrane region" description="Helical" evidence="2">
    <location>
        <begin position="226"/>
        <end position="249"/>
    </location>
</feature>
<feature type="region of interest" description="Disordered" evidence="1">
    <location>
        <begin position="420"/>
        <end position="440"/>
    </location>
</feature>
<accession>A0A835Z4H0</accession>
<protein>
    <recommendedName>
        <fullName evidence="3">RGS domain-containing protein</fullName>
    </recommendedName>
</protein>
<keyword evidence="2" id="KW-0812">Transmembrane</keyword>
<reference evidence="4" key="1">
    <citation type="submission" date="2021-02" db="EMBL/GenBank/DDBJ databases">
        <title>First Annotated Genome of the Yellow-green Alga Tribonema minus.</title>
        <authorList>
            <person name="Mahan K.M."/>
        </authorList>
    </citation>
    <scope>NUCLEOTIDE SEQUENCE</scope>
    <source>
        <strain evidence="4">UTEX B ZZ1240</strain>
    </source>
</reference>
<keyword evidence="5" id="KW-1185">Reference proteome</keyword>
<dbReference type="Proteomes" id="UP000664859">
    <property type="component" value="Unassembled WGS sequence"/>
</dbReference>
<feature type="transmembrane region" description="Helical" evidence="2">
    <location>
        <begin position="45"/>
        <end position="66"/>
    </location>
</feature>
<evidence type="ECO:0000256" key="2">
    <source>
        <dbReference type="SAM" id="Phobius"/>
    </source>
</evidence>
<keyword evidence="2" id="KW-1133">Transmembrane helix</keyword>
<dbReference type="InterPro" id="IPR016137">
    <property type="entry name" value="RGS"/>
</dbReference>
<evidence type="ECO:0000313" key="5">
    <source>
        <dbReference type="Proteomes" id="UP000664859"/>
    </source>
</evidence>
<evidence type="ECO:0000256" key="1">
    <source>
        <dbReference type="SAM" id="MobiDB-lite"/>
    </source>
</evidence>
<keyword evidence="2" id="KW-0472">Membrane</keyword>
<dbReference type="InterPro" id="IPR036305">
    <property type="entry name" value="RGS_sf"/>
</dbReference>
<feature type="transmembrane region" description="Helical" evidence="2">
    <location>
        <begin position="6"/>
        <end position="25"/>
    </location>
</feature>
<evidence type="ECO:0000313" key="4">
    <source>
        <dbReference type="EMBL" id="KAG5185984.1"/>
    </source>
</evidence>
<comment type="caution">
    <text evidence="4">The sequence shown here is derived from an EMBL/GenBank/DDBJ whole genome shotgun (WGS) entry which is preliminary data.</text>
</comment>
<feature type="compositionally biased region" description="Polar residues" evidence="1">
    <location>
        <begin position="427"/>
        <end position="440"/>
    </location>
</feature>
<sequence>MVVVAAAVTMGAITLVGFDAVTLGFMASMHRRRNEMMLRSRSPSLAVFQGALVLGTFNLIAVQQLMLWAGADGFPCSMLLWSSAFAVPLVQETLFLRALRVVVLTDVDCRVTDRSQITPAGSALHLARCAVISLSVALYFQLISTEDQMGSTFCYANQPWPLFVGLQGVTTVNAAIIGAALFAAKDGLKMAVEVWRCFVSIYMVSVPYYIILGLDTVGVIEVGPSLNALLLLGHLGLLVEVFVFSRPMWSGTAKRRRPKNRKNKKRIYSATTREAAMNSKWDSSMKMLHSPIMCAAFSKHVERNLCFESWHFMVVTENYSLGLFEDPEAQHQAFKAIVAEFIMPGSTYEVNIDTKLRNQVLRMMPQEKFVELSDLERSSAFVPQVREVCKMLDQNVLWKFLESTECEQATQETEKADRIAAGASPSVRHTSVESSTAYSTNEALHDARAKLLQHFESDGQVEMGRGGDVANAAAAAGAPPRVLPHAMSV</sequence>
<feature type="transmembrane region" description="Helical" evidence="2">
    <location>
        <begin position="194"/>
        <end position="214"/>
    </location>
</feature>
<dbReference type="PROSITE" id="PS50132">
    <property type="entry name" value="RGS"/>
    <property type="match status" value="1"/>
</dbReference>
<dbReference type="PANTHER" id="PTHR10845">
    <property type="entry name" value="REGULATOR OF G PROTEIN SIGNALING"/>
    <property type="match status" value="1"/>
</dbReference>
<organism evidence="4 5">
    <name type="scientific">Tribonema minus</name>
    <dbReference type="NCBI Taxonomy" id="303371"/>
    <lineage>
        <taxon>Eukaryota</taxon>
        <taxon>Sar</taxon>
        <taxon>Stramenopiles</taxon>
        <taxon>Ochrophyta</taxon>
        <taxon>PX clade</taxon>
        <taxon>Xanthophyceae</taxon>
        <taxon>Tribonematales</taxon>
        <taxon>Tribonemataceae</taxon>
        <taxon>Tribonema</taxon>
    </lineage>
</organism>
<gene>
    <name evidence="4" type="ORF">JKP88DRAFT_288823</name>
</gene>
<dbReference type="EMBL" id="JAFCMP010000115">
    <property type="protein sequence ID" value="KAG5185984.1"/>
    <property type="molecule type" value="Genomic_DNA"/>
</dbReference>
<proteinExistence type="predicted"/>
<evidence type="ECO:0000259" key="3">
    <source>
        <dbReference type="PROSITE" id="PS50132"/>
    </source>
</evidence>
<dbReference type="AlphaFoldDB" id="A0A835Z4H0"/>
<feature type="transmembrane region" description="Helical" evidence="2">
    <location>
        <begin position="160"/>
        <end position="182"/>
    </location>
</feature>
<dbReference type="SUPFAM" id="SSF48097">
    <property type="entry name" value="Regulator of G-protein signaling, RGS"/>
    <property type="match status" value="1"/>
</dbReference>
<dbReference type="OrthoDB" id="196547at2759"/>